<keyword evidence="3" id="KW-0175">Coiled coil</keyword>
<dbReference type="GO" id="GO:0030705">
    <property type="term" value="P:cytoskeleton-dependent intracellular transport"/>
    <property type="evidence" value="ECO:0007669"/>
    <property type="project" value="InterPro"/>
</dbReference>
<feature type="region of interest" description="Disordered" evidence="4">
    <location>
        <begin position="467"/>
        <end position="486"/>
    </location>
</feature>
<evidence type="ECO:0000259" key="5">
    <source>
        <dbReference type="Pfam" id="PF19047"/>
    </source>
</evidence>
<accession>A0A6A7C2L7</accession>
<gene>
    <name evidence="6" type="ORF">K470DRAFT_215668</name>
</gene>
<dbReference type="Gene3D" id="1.10.287.1490">
    <property type="match status" value="1"/>
</dbReference>
<dbReference type="SUPFAM" id="SSF116907">
    <property type="entry name" value="Hook domain"/>
    <property type="match status" value="1"/>
</dbReference>
<reference evidence="6" key="1">
    <citation type="journal article" date="2020" name="Stud. Mycol.">
        <title>101 Dothideomycetes genomes: a test case for predicting lifestyles and emergence of pathogens.</title>
        <authorList>
            <person name="Haridas S."/>
            <person name="Albert R."/>
            <person name="Binder M."/>
            <person name="Bloem J."/>
            <person name="Labutti K."/>
            <person name="Salamov A."/>
            <person name="Andreopoulos B."/>
            <person name="Baker S."/>
            <person name="Barry K."/>
            <person name="Bills G."/>
            <person name="Bluhm B."/>
            <person name="Cannon C."/>
            <person name="Castanera R."/>
            <person name="Culley D."/>
            <person name="Daum C."/>
            <person name="Ezra D."/>
            <person name="Gonzalez J."/>
            <person name="Henrissat B."/>
            <person name="Kuo A."/>
            <person name="Liang C."/>
            <person name="Lipzen A."/>
            <person name="Lutzoni F."/>
            <person name="Magnuson J."/>
            <person name="Mondo S."/>
            <person name="Nolan M."/>
            <person name="Ohm R."/>
            <person name="Pangilinan J."/>
            <person name="Park H.-J."/>
            <person name="Ramirez L."/>
            <person name="Alfaro M."/>
            <person name="Sun H."/>
            <person name="Tritt A."/>
            <person name="Yoshinaga Y."/>
            <person name="Zwiers L.-H."/>
            <person name="Turgeon B."/>
            <person name="Goodwin S."/>
            <person name="Spatafora J."/>
            <person name="Crous P."/>
            <person name="Grigoriev I."/>
        </authorList>
    </citation>
    <scope>NUCLEOTIDE SEQUENCE</scope>
    <source>
        <strain evidence="6">CBS 480.64</strain>
    </source>
</reference>
<dbReference type="GO" id="GO:0008017">
    <property type="term" value="F:microtubule binding"/>
    <property type="evidence" value="ECO:0007669"/>
    <property type="project" value="TreeGrafter"/>
</dbReference>
<keyword evidence="2" id="KW-0963">Cytoplasm</keyword>
<evidence type="ECO:0000256" key="2">
    <source>
        <dbReference type="ARBA" id="ARBA00022490"/>
    </source>
</evidence>
<dbReference type="GO" id="GO:0031122">
    <property type="term" value="P:cytoplasmic microtubule organization"/>
    <property type="evidence" value="ECO:0007669"/>
    <property type="project" value="TreeGrafter"/>
</dbReference>
<dbReference type="Proteomes" id="UP000799421">
    <property type="component" value="Unassembled WGS sequence"/>
</dbReference>
<proteinExistence type="predicted"/>
<dbReference type="EMBL" id="MU005974">
    <property type="protein sequence ID" value="KAF2861185.1"/>
    <property type="molecule type" value="Genomic_DNA"/>
</dbReference>
<name>A0A6A7C2L7_9PEZI</name>
<evidence type="ECO:0000256" key="1">
    <source>
        <dbReference type="ARBA" id="ARBA00004496"/>
    </source>
</evidence>
<evidence type="ECO:0000256" key="4">
    <source>
        <dbReference type="SAM" id="MobiDB-lite"/>
    </source>
</evidence>
<dbReference type="InterPro" id="IPR043936">
    <property type="entry name" value="HOOK_N"/>
</dbReference>
<keyword evidence="7" id="KW-1185">Reference proteome</keyword>
<dbReference type="PANTHER" id="PTHR18947">
    <property type="entry name" value="HOOK PROTEINS"/>
    <property type="match status" value="1"/>
</dbReference>
<dbReference type="Gene3D" id="1.10.418.10">
    <property type="entry name" value="Calponin-like domain"/>
    <property type="match status" value="1"/>
</dbReference>
<comment type="subcellular location">
    <subcellularLocation>
        <location evidence="1">Cytoplasm</location>
    </subcellularLocation>
</comment>
<dbReference type="PANTHER" id="PTHR18947:SF28">
    <property type="entry name" value="GIRDIN, ISOFORM A"/>
    <property type="match status" value="1"/>
</dbReference>
<dbReference type="OrthoDB" id="2129491at2759"/>
<dbReference type="AlphaFoldDB" id="A0A6A7C2L7"/>
<evidence type="ECO:0000313" key="6">
    <source>
        <dbReference type="EMBL" id="KAF2861185.1"/>
    </source>
</evidence>
<dbReference type="InterPro" id="IPR036872">
    <property type="entry name" value="CH_dom_sf"/>
</dbReference>
<evidence type="ECO:0000313" key="7">
    <source>
        <dbReference type="Proteomes" id="UP000799421"/>
    </source>
</evidence>
<sequence>MDEADAGLGESLLKWVNSFEKVEGWEQLSDGRCLWRTLRHVDPEYFAAALPEPDVGPGGDWTRKWQNLKHVERRLSTYHRDVCHEQPLPASFVPDLQAIASRADAGELQKLIMAVIRSAMASPQSNQSMSQRLMGLGREHAMAVANRLRVMEEPLEQDLAQAYRDPLLEREEELFQAQATISQLQDRHEAARRQLHELRQDKERLQEAFETYRSEMQNGKFDDPLRKLQRQAENDRAYIEDLEQQMQTSRQTIAAYEKQLERNRSGDSVCTLRNEIQQLRAENAQLEHTAKANENLKKKIHALQEQEKGHAAVREELGQARERLEELQQLKQAQAGLEKEIIEKRNLIRNQEYQINELTTTRKHAEHEARLLAQKLEAARERLERDQETSLDGDEDKAALERELESTEARLKRITLQNAQLEERLRQQEEKPPAEGATETDATALQRENRLMATAWYELARKVNNQQISTRRKEPRSWIRQQRLQV</sequence>
<dbReference type="CDD" id="cd22211">
    <property type="entry name" value="HkD_SF"/>
    <property type="match status" value="1"/>
</dbReference>
<dbReference type="GO" id="GO:0051959">
    <property type="term" value="F:dynein light intermediate chain binding"/>
    <property type="evidence" value="ECO:0007669"/>
    <property type="project" value="TreeGrafter"/>
</dbReference>
<dbReference type="Pfam" id="PF19047">
    <property type="entry name" value="HOOK_N"/>
    <property type="match status" value="1"/>
</dbReference>
<evidence type="ECO:0000256" key="3">
    <source>
        <dbReference type="ARBA" id="ARBA00023054"/>
    </source>
</evidence>
<organism evidence="6 7">
    <name type="scientific">Piedraia hortae CBS 480.64</name>
    <dbReference type="NCBI Taxonomy" id="1314780"/>
    <lineage>
        <taxon>Eukaryota</taxon>
        <taxon>Fungi</taxon>
        <taxon>Dikarya</taxon>
        <taxon>Ascomycota</taxon>
        <taxon>Pezizomycotina</taxon>
        <taxon>Dothideomycetes</taxon>
        <taxon>Dothideomycetidae</taxon>
        <taxon>Capnodiales</taxon>
        <taxon>Piedraiaceae</taxon>
        <taxon>Piedraia</taxon>
    </lineage>
</organism>
<feature type="region of interest" description="Disordered" evidence="4">
    <location>
        <begin position="425"/>
        <end position="445"/>
    </location>
</feature>
<protein>
    <recommendedName>
        <fullName evidence="5">HOOK N-terminal domain-containing protein</fullName>
    </recommendedName>
</protein>
<dbReference type="GO" id="GO:0005737">
    <property type="term" value="C:cytoplasm"/>
    <property type="evidence" value="ECO:0007669"/>
    <property type="project" value="UniProtKB-SubCell"/>
</dbReference>
<feature type="domain" description="HOOK N-terminal" evidence="5">
    <location>
        <begin position="10"/>
        <end position="142"/>
    </location>
</feature>
<dbReference type="GO" id="GO:0005815">
    <property type="term" value="C:microtubule organizing center"/>
    <property type="evidence" value="ECO:0007669"/>
    <property type="project" value="TreeGrafter"/>
</dbReference>